<keyword evidence="4" id="KW-0256">Endoplasmic reticulum</keyword>
<evidence type="ECO:0000256" key="3">
    <source>
        <dbReference type="ARBA" id="ARBA00004370"/>
    </source>
</evidence>
<dbReference type="InterPro" id="IPR052374">
    <property type="entry name" value="SERAC1"/>
</dbReference>
<dbReference type="GO" id="GO:0016020">
    <property type="term" value="C:membrane"/>
    <property type="evidence" value="ECO:0007669"/>
    <property type="project" value="UniProtKB-SubCell"/>
</dbReference>
<keyword evidence="6 7" id="KW-0472">Membrane</keyword>
<evidence type="ECO:0000256" key="6">
    <source>
        <dbReference type="ARBA" id="ARBA00023136"/>
    </source>
</evidence>
<evidence type="ECO:0008006" key="11">
    <source>
        <dbReference type="Google" id="ProtNLM"/>
    </source>
</evidence>
<evidence type="ECO:0000256" key="7">
    <source>
        <dbReference type="SAM" id="Phobius"/>
    </source>
</evidence>
<dbReference type="PANTHER" id="PTHR48182">
    <property type="entry name" value="PROTEIN SERAC1"/>
    <property type="match status" value="1"/>
</dbReference>
<keyword evidence="7" id="KW-0812">Transmembrane</keyword>
<dbReference type="WBParaSite" id="SRDH1_66430.3">
    <property type="protein sequence ID" value="SRDH1_66430.3"/>
    <property type="gene ID" value="SRDH1_66430"/>
</dbReference>
<dbReference type="Proteomes" id="UP000050792">
    <property type="component" value="Unassembled WGS sequence"/>
</dbReference>
<dbReference type="InterPro" id="IPR029058">
    <property type="entry name" value="AB_hydrolase_fold"/>
</dbReference>
<dbReference type="GO" id="GO:0005783">
    <property type="term" value="C:endoplasmic reticulum"/>
    <property type="evidence" value="ECO:0007669"/>
    <property type="project" value="UniProtKB-SubCell"/>
</dbReference>
<keyword evidence="5" id="KW-0496">Mitochondrion</keyword>
<evidence type="ECO:0000313" key="9">
    <source>
        <dbReference type="WBParaSite" id="SRDH1_66430.2"/>
    </source>
</evidence>
<dbReference type="GO" id="GO:0005739">
    <property type="term" value="C:mitochondrion"/>
    <property type="evidence" value="ECO:0007669"/>
    <property type="project" value="UniProtKB-SubCell"/>
</dbReference>
<evidence type="ECO:0000313" key="10">
    <source>
        <dbReference type="WBParaSite" id="SRDH1_66430.3"/>
    </source>
</evidence>
<evidence type="ECO:0000256" key="4">
    <source>
        <dbReference type="ARBA" id="ARBA00022824"/>
    </source>
</evidence>
<keyword evidence="7" id="KW-1133">Transmembrane helix</keyword>
<organism evidence="8 10">
    <name type="scientific">Schistosoma rodhaini</name>
    <dbReference type="NCBI Taxonomy" id="6188"/>
    <lineage>
        <taxon>Eukaryota</taxon>
        <taxon>Metazoa</taxon>
        <taxon>Spiralia</taxon>
        <taxon>Lophotrochozoa</taxon>
        <taxon>Platyhelminthes</taxon>
        <taxon>Trematoda</taxon>
        <taxon>Digenea</taxon>
        <taxon>Strigeidida</taxon>
        <taxon>Schistosomatoidea</taxon>
        <taxon>Schistosomatidae</taxon>
        <taxon>Schistosoma</taxon>
    </lineage>
</organism>
<evidence type="ECO:0000256" key="2">
    <source>
        <dbReference type="ARBA" id="ARBA00004240"/>
    </source>
</evidence>
<dbReference type="PANTHER" id="PTHR48182:SF2">
    <property type="entry name" value="PROTEIN SERAC1"/>
    <property type="match status" value="1"/>
</dbReference>
<reference evidence="9 10" key="2">
    <citation type="submission" date="2023-11" db="UniProtKB">
        <authorList>
            <consortium name="WormBaseParasite"/>
        </authorList>
    </citation>
    <scope>IDENTIFICATION</scope>
</reference>
<accession>A0AA85FY45</accession>
<dbReference type="WBParaSite" id="SRDH1_66430.2">
    <property type="protein sequence ID" value="SRDH1_66430.2"/>
    <property type="gene ID" value="SRDH1_66430"/>
</dbReference>
<protein>
    <recommendedName>
        <fullName evidence="11">Protein SERAC1</fullName>
    </recommendedName>
</protein>
<evidence type="ECO:0000256" key="5">
    <source>
        <dbReference type="ARBA" id="ARBA00023128"/>
    </source>
</evidence>
<evidence type="ECO:0000256" key="1">
    <source>
        <dbReference type="ARBA" id="ARBA00004173"/>
    </source>
</evidence>
<dbReference type="AlphaFoldDB" id="A0AA85FY45"/>
<keyword evidence="8" id="KW-1185">Reference proteome</keyword>
<comment type="subcellular location">
    <subcellularLocation>
        <location evidence="2">Endoplasmic reticulum</location>
    </subcellularLocation>
    <subcellularLocation>
        <location evidence="3">Membrane</location>
    </subcellularLocation>
    <subcellularLocation>
        <location evidence="1">Mitochondrion</location>
    </subcellularLocation>
</comment>
<reference evidence="8" key="1">
    <citation type="submission" date="2022-06" db="EMBL/GenBank/DDBJ databases">
        <authorList>
            <person name="Berger JAMES D."/>
            <person name="Berger JAMES D."/>
        </authorList>
    </citation>
    <scope>NUCLEOTIDE SEQUENCE [LARGE SCALE GENOMIC DNA]</scope>
</reference>
<proteinExistence type="predicted"/>
<feature type="transmembrane region" description="Helical" evidence="7">
    <location>
        <begin position="20"/>
        <end position="41"/>
    </location>
</feature>
<sequence>MWTPMSTYIFISDLGSFTQICLFAVKATSTLCIIWSAYVFAKARLFSRRDSDIHNTIDNKKRKYEHCDESEISTPYNSYSSEQNLSSLSILKGGVIIRNGMNALYNLIHYVKYNDDDNVATAVSTVADDVISTNQYSEFNKTTRADELSLFYQMICDLSVKAGITPSNIYRTSRKRSRLLSFSKDPKLTTDYILHLLISYSKDPRYLDHLFQCENFDRLINWLCLISLSALNNSDNNNTSLIDKHHSSPSVNQLLFNMDQWTNESYYCSDNSSNNTDSSFAKVNNSPAVHLEYPIHLLVANFLANISQHPSSSVLNNYDDINKLISLWKVSASLHLNLFGSKIDHNLKIHSKITDGSCSDSLNSYPIYCPDVYNLNDSNDINENYDFDIIFVNGMLGSVFYTWRQHDSMLTNNPTQYTKCWPRDWLSHRFPQARIIGVDTSLKPFVWHPICPLQKLRRTLDKRAVDIMKQLKKSEVGCRPIIWITHSAGGILVKEMLRLANSVSNGTSDDSKNDHSEPITTSSTRDFAHISHTYADLSVLNGGNQTVSQSSLFKIDPSCKWYCHETDQENENLSNMSDPSFISCVEDKNANVSDKKFENRMCYSSSCSDVLSKPINNASFLTTLSDNSAIDPVNYRTLASNTQAVVFMSTPHRGNQSMHTLYRRPFRWALTPEAIQLEKDSNYLLDLHVWFNLWAYNHKVQILSMAESRVTPINRFWSVLIVPEDVKDREMGKLVRIDSDHLYISKPMNPSDLSYTSIVNFIENLSLCKQLPVNTNIKKPF</sequence>
<evidence type="ECO:0000313" key="8">
    <source>
        <dbReference type="Proteomes" id="UP000050792"/>
    </source>
</evidence>
<dbReference type="SUPFAM" id="SSF53474">
    <property type="entry name" value="alpha/beta-Hydrolases"/>
    <property type="match status" value="1"/>
</dbReference>
<name>A0AA85FY45_9TREM</name>